<dbReference type="PANTHER" id="PTHR11070">
    <property type="entry name" value="UVRD / RECB / PCRA DNA HELICASE FAMILY MEMBER"/>
    <property type="match status" value="1"/>
</dbReference>
<evidence type="ECO:0000313" key="8">
    <source>
        <dbReference type="Proteomes" id="UP000180235"/>
    </source>
</evidence>
<organism evidence="7 8">
    <name type="scientific">Gloeomargarita lithophora Alchichica-D10</name>
    <dbReference type="NCBI Taxonomy" id="1188229"/>
    <lineage>
        <taxon>Bacteria</taxon>
        <taxon>Bacillati</taxon>
        <taxon>Cyanobacteriota</taxon>
        <taxon>Cyanophyceae</taxon>
        <taxon>Gloeomargaritales</taxon>
        <taxon>Gloeomargaritaceae</taxon>
        <taxon>Gloeomargarita</taxon>
    </lineage>
</organism>
<protein>
    <submittedName>
        <fullName evidence="7">Superfamily I DNA and RNA helicase</fullName>
    </submittedName>
</protein>
<dbReference type="InterPro" id="IPR000212">
    <property type="entry name" value="DNA_helicase_UvrD/REP"/>
</dbReference>
<dbReference type="GO" id="GO:0003677">
    <property type="term" value="F:DNA binding"/>
    <property type="evidence" value="ECO:0007669"/>
    <property type="project" value="InterPro"/>
</dbReference>
<dbReference type="InterPro" id="IPR011528">
    <property type="entry name" value="NERD"/>
</dbReference>
<evidence type="ECO:0000256" key="3">
    <source>
        <dbReference type="ARBA" id="ARBA00022806"/>
    </source>
</evidence>
<sequence length="626" mass="71914">MTRFISPSKDELHHLRTPLTIGEKRVFEFFNQNLSEDWEIYIQPHLNGLRPDFVLLNPKVGIAVFEVKDWDLAAMPYHIRYSSTESNNPELWATSRDGRNFRIKDNPVEKVLLYKNSIANLYCPQINNNCADQSTAYLSLITAGVIVTTADTRSLEELFSPFYQARNLLGKAKLYHPLAGCDALLLNDLETVFPTANRWRISKFMKPELATSLRGWLVEPDFSATQRQPLELNPKQRQLATSRTISGYRRIRGAAGSGKSLVLAARAAQLSIEYKDTLVVSFNITLWHYLRDLAVRYSLPGKTINRYITWLHFHEWCKQVICGEAGLDNEYKALWRENSNIFEILEIEIVQLTNKAIDIAGTQITKYDVILVDEGQDYNPIWWNTLRRVLKADREMVLVADETQDLYERARSWTEDAMNGAGFSGPWVQLETCYRMPHSLIKYLRDFAKRYLPDLKLNLPTAQASELDLYPTNLRWLQLSSSQSVSRECVSAALKMPGLATPDVIAYPDIVLLLPTHKLGLACVSLLNEQKFNVIHIFDEDQQEQKSRKMAFFMGDARIKACTIHSFKGWEARYMVIAISEDTNIESAYVAMSRLKRHTEGSYLTVVCSNPILEDFGRTWENFIRL</sequence>
<dbReference type="OrthoDB" id="9787585at2"/>
<dbReference type="KEGG" id="glt:GlitD10_0908"/>
<proteinExistence type="predicted"/>
<keyword evidence="2" id="KW-0378">Hydrolase</keyword>
<keyword evidence="1" id="KW-0547">Nucleotide-binding</keyword>
<dbReference type="GO" id="GO:0005524">
    <property type="term" value="F:ATP binding"/>
    <property type="evidence" value="ECO:0007669"/>
    <property type="project" value="UniProtKB-KW"/>
</dbReference>
<dbReference type="GO" id="GO:0016787">
    <property type="term" value="F:hydrolase activity"/>
    <property type="evidence" value="ECO:0007669"/>
    <property type="project" value="UniProtKB-KW"/>
</dbReference>
<dbReference type="Gene3D" id="3.40.50.300">
    <property type="entry name" value="P-loop containing nucleotide triphosphate hydrolases"/>
    <property type="match status" value="1"/>
</dbReference>
<dbReference type="Pfam" id="PF00580">
    <property type="entry name" value="UvrD-helicase"/>
    <property type="match status" value="1"/>
</dbReference>
<dbReference type="GO" id="GO:0043138">
    <property type="term" value="F:3'-5' DNA helicase activity"/>
    <property type="evidence" value="ECO:0007669"/>
    <property type="project" value="TreeGrafter"/>
</dbReference>
<dbReference type="AlphaFoldDB" id="A0A1J0ABB5"/>
<evidence type="ECO:0000259" key="5">
    <source>
        <dbReference type="Pfam" id="PF00580"/>
    </source>
</evidence>
<gene>
    <name evidence="7" type="ORF">GlitD10_0908</name>
</gene>
<feature type="domain" description="NERD" evidence="6">
    <location>
        <begin position="21"/>
        <end position="122"/>
    </location>
</feature>
<feature type="domain" description="UvrD-like helicase ATP-binding" evidence="5">
    <location>
        <begin position="333"/>
        <end position="408"/>
    </location>
</feature>
<dbReference type="InterPro" id="IPR014016">
    <property type="entry name" value="UvrD-like_ATP-bd"/>
</dbReference>
<dbReference type="PANTHER" id="PTHR11070:SF2">
    <property type="entry name" value="ATP-DEPENDENT DNA HELICASE SRS2"/>
    <property type="match status" value="1"/>
</dbReference>
<keyword evidence="4" id="KW-0067">ATP-binding</keyword>
<keyword evidence="8" id="KW-1185">Reference proteome</keyword>
<dbReference type="RefSeq" id="WP_071453840.1">
    <property type="nucleotide sequence ID" value="NZ_CP017675.1"/>
</dbReference>
<evidence type="ECO:0000256" key="2">
    <source>
        <dbReference type="ARBA" id="ARBA00022801"/>
    </source>
</evidence>
<dbReference type="STRING" id="1188229.GlitD10_0908"/>
<dbReference type="EMBL" id="CP017675">
    <property type="protein sequence ID" value="APB33226.1"/>
    <property type="molecule type" value="Genomic_DNA"/>
</dbReference>
<dbReference type="Proteomes" id="UP000180235">
    <property type="component" value="Chromosome"/>
</dbReference>
<evidence type="ECO:0000256" key="4">
    <source>
        <dbReference type="ARBA" id="ARBA00022840"/>
    </source>
</evidence>
<dbReference type="GO" id="GO:0000725">
    <property type="term" value="P:recombinational repair"/>
    <property type="evidence" value="ECO:0007669"/>
    <property type="project" value="TreeGrafter"/>
</dbReference>
<name>A0A1J0ABB5_9CYAN</name>
<dbReference type="Pfam" id="PF08378">
    <property type="entry name" value="NERD"/>
    <property type="match status" value="1"/>
</dbReference>
<dbReference type="SUPFAM" id="SSF52540">
    <property type="entry name" value="P-loop containing nucleoside triphosphate hydrolases"/>
    <property type="match status" value="1"/>
</dbReference>
<accession>A0A1J0ABB5</accession>
<evidence type="ECO:0000259" key="6">
    <source>
        <dbReference type="Pfam" id="PF08378"/>
    </source>
</evidence>
<evidence type="ECO:0000256" key="1">
    <source>
        <dbReference type="ARBA" id="ARBA00022741"/>
    </source>
</evidence>
<evidence type="ECO:0000313" key="7">
    <source>
        <dbReference type="EMBL" id="APB33226.1"/>
    </source>
</evidence>
<dbReference type="InterPro" id="IPR027417">
    <property type="entry name" value="P-loop_NTPase"/>
</dbReference>
<keyword evidence="3 7" id="KW-0347">Helicase</keyword>
<reference evidence="7 8" key="1">
    <citation type="submission" date="2016-10" db="EMBL/GenBank/DDBJ databases">
        <title>Description of Gloeomargarita lithophora gen. nov., sp. nov., a thylakoid-bearing basal-branching cyanobacterium with intracellular carbonates, and proposal for Gloeomargaritales ord. nov.</title>
        <authorList>
            <person name="Moreira D."/>
            <person name="Tavera R."/>
            <person name="Benzerara K."/>
            <person name="Skouri-Panet F."/>
            <person name="Couradeau E."/>
            <person name="Gerard E."/>
            <person name="Loussert C."/>
            <person name="Novelo E."/>
            <person name="Zivanovic Y."/>
            <person name="Lopez-Garcia P."/>
        </authorList>
    </citation>
    <scope>NUCLEOTIDE SEQUENCE [LARGE SCALE GENOMIC DNA]</scope>
    <source>
        <strain evidence="7 8">D10</strain>
    </source>
</reference>